<dbReference type="Pfam" id="PF23598">
    <property type="entry name" value="LRR_14"/>
    <property type="match status" value="1"/>
</dbReference>
<keyword evidence="15" id="KW-1185">Reference proteome</keyword>
<dbReference type="Pfam" id="PF23559">
    <property type="entry name" value="WHD_DRP"/>
    <property type="match status" value="1"/>
</dbReference>
<evidence type="ECO:0000256" key="6">
    <source>
        <dbReference type="ARBA" id="ARBA00022667"/>
    </source>
</evidence>
<dbReference type="GO" id="GO:0005737">
    <property type="term" value="C:cytoplasm"/>
    <property type="evidence" value="ECO:0007669"/>
    <property type="project" value="UniProtKB-SubCell"/>
</dbReference>
<evidence type="ECO:0000256" key="2">
    <source>
        <dbReference type="ARBA" id="ARBA00004496"/>
    </source>
</evidence>
<evidence type="ECO:0000313" key="15">
    <source>
        <dbReference type="Proteomes" id="UP001289374"/>
    </source>
</evidence>
<keyword evidence="5" id="KW-0433">Leucine-rich repeat</keyword>
<dbReference type="Gene3D" id="3.40.50.300">
    <property type="entry name" value="P-loop containing nucleotide triphosphate hydrolases"/>
    <property type="match status" value="1"/>
</dbReference>
<dbReference type="AlphaFoldDB" id="A0AAE1WZ24"/>
<evidence type="ECO:0000256" key="1">
    <source>
        <dbReference type="ARBA" id="ARBA00002074"/>
    </source>
</evidence>
<comment type="caution">
    <text evidence="14">The sequence shown here is derived from an EMBL/GenBank/DDBJ whole genome shotgun (WGS) entry which is preliminary data.</text>
</comment>
<protein>
    <submittedName>
        <fullName evidence="14">Disease resistance RPP13-like protein 3</fullName>
    </submittedName>
</protein>
<dbReference type="InterPro" id="IPR042197">
    <property type="entry name" value="Apaf_helical"/>
</dbReference>
<dbReference type="SUPFAM" id="SSF52058">
    <property type="entry name" value="L domain-like"/>
    <property type="match status" value="1"/>
</dbReference>
<organism evidence="14 15">
    <name type="scientific">Sesamum angolense</name>
    <dbReference type="NCBI Taxonomy" id="2727404"/>
    <lineage>
        <taxon>Eukaryota</taxon>
        <taxon>Viridiplantae</taxon>
        <taxon>Streptophyta</taxon>
        <taxon>Embryophyta</taxon>
        <taxon>Tracheophyta</taxon>
        <taxon>Spermatophyta</taxon>
        <taxon>Magnoliopsida</taxon>
        <taxon>eudicotyledons</taxon>
        <taxon>Gunneridae</taxon>
        <taxon>Pentapetalae</taxon>
        <taxon>asterids</taxon>
        <taxon>lamiids</taxon>
        <taxon>Lamiales</taxon>
        <taxon>Pedaliaceae</taxon>
        <taxon>Sesamum</taxon>
    </lineage>
</organism>
<keyword evidence="10" id="KW-0067">ATP-binding</keyword>
<dbReference type="GO" id="GO:0051607">
    <property type="term" value="P:defense response to virus"/>
    <property type="evidence" value="ECO:0007669"/>
    <property type="project" value="UniProtKB-ARBA"/>
</dbReference>
<comment type="subcellular location">
    <subcellularLocation>
        <location evidence="2">Cytoplasm</location>
    </subcellularLocation>
</comment>
<dbReference type="PANTHER" id="PTHR23155:SF1152">
    <property type="entry name" value="AAA+ ATPASE DOMAIN-CONTAINING PROTEIN"/>
    <property type="match status" value="1"/>
</dbReference>
<dbReference type="GO" id="GO:0043531">
    <property type="term" value="F:ADP binding"/>
    <property type="evidence" value="ECO:0007669"/>
    <property type="project" value="InterPro"/>
</dbReference>
<feature type="domain" description="NB-ARC" evidence="11">
    <location>
        <begin position="127"/>
        <end position="291"/>
    </location>
</feature>
<comment type="similarity">
    <text evidence="3">Belongs to the disease resistance NB-LRR family.</text>
</comment>
<keyword evidence="4" id="KW-0963">Cytoplasm</keyword>
<evidence type="ECO:0000256" key="7">
    <source>
        <dbReference type="ARBA" id="ARBA00022737"/>
    </source>
</evidence>
<accession>A0AAE1WZ24</accession>
<dbReference type="GO" id="GO:0005524">
    <property type="term" value="F:ATP binding"/>
    <property type="evidence" value="ECO:0007669"/>
    <property type="project" value="UniProtKB-KW"/>
</dbReference>
<evidence type="ECO:0000256" key="4">
    <source>
        <dbReference type="ARBA" id="ARBA00022490"/>
    </source>
</evidence>
<keyword evidence="9" id="KW-0611">Plant defense</keyword>
<dbReference type="FunFam" id="1.10.10.10:FF:000322">
    <property type="entry name" value="Probable disease resistance protein At1g63360"/>
    <property type="match status" value="1"/>
</dbReference>
<proteinExistence type="inferred from homology"/>
<dbReference type="InterPro" id="IPR032675">
    <property type="entry name" value="LRR_dom_sf"/>
</dbReference>
<comment type="function">
    <text evidence="1">Confers resistance to late blight (Phytophthora infestans) races carrying the avirulence gene Avr1. Resistance proteins guard the plant against pathogens that contain an appropriate avirulence protein via an indirect interaction with this avirulence protein. That triggers a defense system including the hypersensitive response, which restricts the pathogen growth.</text>
</comment>
<reference evidence="14" key="1">
    <citation type="submission" date="2020-06" db="EMBL/GenBank/DDBJ databases">
        <authorList>
            <person name="Li T."/>
            <person name="Hu X."/>
            <person name="Zhang T."/>
            <person name="Song X."/>
            <person name="Zhang H."/>
            <person name="Dai N."/>
            <person name="Sheng W."/>
            <person name="Hou X."/>
            <person name="Wei L."/>
        </authorList>
    </citation>
    <scope>NUCLEOTIDE SEQUENCE</scope>
    <source>
        <strain evidence="14">K16</strain>
        <tissue evidence="14">Leaf</tissue>
    </source>
</reference>
<dbReference type="Pfam" id="PF00931">
    <property type="entry name" value="NB-ARC"/>
    <property type="match status" value="1"/>
</dbReference>
<dbReference type="InterPro" id="IPR055414">
    <property type="entry name" value="LRR_R13L4/SHOC2-like"/>
</dbReference>
<dbReference type="PRINTS" id="PR00364">
    <property type="entry name" value="DISEASERSIST"/>
</dbReference>
<keyword evidence="6" id="KW-0381">Hypersensitive response</keyword>
<evidence type="ECO:0000256" key="10">
    <source>
        <dbReference type="ARBA" id="ARBA00022840"/>
    </source>
</evidence>
<reference evidence="14" key="2">
    <citation type="journal article" date="2024" name="Plant">
        <title>Genomic evolution and insights into agronomic trait innovations of Sesamum species.</title>
        <authorList>
            <person name="Miao H."/>
            <person name="Wang L."/>
            <person name="Qu L."/>
            <person name="Liu H."/>
            <person name="Sun Y."/>
            <person name="Le M."/>
            <person name="Wang Q."/>
            <person name="Wei S."/>
            <person name="Zheng Y."/>
            <person name="Lin W."/>
            <person name="Duan Y."/>
            <person name="Cao H."/>
            <person name="Xiong S."/>
            <person name="Wang X."/>
            <person name="Wei L."/>
            <person name="Li C."/>
            <person name="Ma Q."/>
            <person name="Ju M."/>
            <person name="Zhao R."/>
            <person name="Li G."/>
            <person name="Mu C."/>
            <person name="Tian Q."/>
            <person name="Mei H."/>
            <person name="Zhang T."/>
            <person name="Gao T."/>
            <person name="Zhang H."/>
        </authorList>
    </citation>
    <scope>NUCLEOTIDE SEQUENCE</scope>
    <source>
        <strain evidence="14">K16</strain>
    </source>
</reference>
<sequence length="817" mass="93814">MAYNLESLVQILDQILDPDHDQPLWVLDSDKKPQMKTLLQKVYFFIDLLENSSSAVSGYRRRGLESRIRDIAYNAEDVLESHLVDQLLSCREGESFIFSPPDLEKLIEDFESANEEMMSSMEANEMQLKYRLMGGGSKLEVSNCGHGGIGKTTLARNLYKDRLVSFHFDVRAWATISQDYDVGKILLGLLRLATRGPTYETLEMGNGELGERLYKTLFGRRYLIVLDDIWRTEPWDDIRRFLPDNNNGSRIIITTRDSSVADHIDSGSSLHRMSFLNSDESWNLIHQKVFGAGETCSRGLELVGRKIADNCSGLPLAITVIGGLLSQAERTQVFWEQVAEDVSSAIADEYEQFFGILYVIYNYLPYHLKPCLLYMCAFPEDYEIHASRLIKLWVAEGFLKPISGKSLEEAAEMYLMDLVDRNLIFIAQQRPEGKVKSYGIHDVLRDLCLKKAHEENFLFTNRWYMRGDVRLRRVCAHSIQDILDISFNPMWCTRSFLFTGVGSREKLHSSVISAFKLLRVLDILEIKLPWFPKEIRGLVNLRYLALSTSFLPSSISRLWNLRILIFQATALSPMRRAKMSKILGMAELRHIKFKGFYVWYDDEYVEHFVVQDKLQSLSTIAIPQLTDRFLQTIPNLEKLGIFCDEEVDHVKDLSCLHKLRTLKCASFYDGGNLLSNLVFPHSLKKLTLRDCGVLDPDMNGIGKLPNLEILKLQGCKFESRKWEPDEGEFYGLRFLLMEKLNLEYWAADDTHFPRLEHLVIRHCLDLEAIPLGIGDIPTLKVIEVHECSSSAVNAARKIQEEQQSYGNDELEVRFGTL</sequence>
<dbReference type="InterPro" id="IPR036388">
    <property type="entry name" value="WH-like_DNA-bd_sf"/>
</dbReference>
<dbReference type="EMBL" id="JACGWL010000005">
    <property type="protein sequence ID" value="KAK4402248.1"/>
    <property type="molecule type" value="Genomic_DNA"/>
</dbReference>
<evidence type="ECO:0000256" key="5">
    <source>
        <dbReference type="ARBA" id="ARBA00022614"/>
    </source>
</evidence>
<dbReference type="SUPFAM" id="SSF52540">
    <property type="entry name" value="P-loop containing nucleoside triphosphate hydrolases"/>
    <property type="match status" value="1"/>
</dbReference>
<evidence type="ECO:0000259" key="13">
    <source>
        <dbReference type="Pfam" id="PF23598"/>
    </source>
</evidence>
<dbReference type="InterPro" id="IPR002182">
    <property type="entry name" value="NB-ARC"/>
</dbReference>
<dbReference type="PANTHER" id="PTHR23155">
    <property type="entry name" value="DISEASE RESISTANCE PROTEIN RP"/>
    <property type="match status" value="1"/>
</dbReference>
<dbReference type="InterPro" id="IPR058922">
    <property type="entry name" value="WHD_DRP"/>
</dbReference>
<dbReference type="Proteomes" id="UP001289374">
    <property type="component" value="Unassembled WGS sequence"/>
</dbReference>
<evidence type="ECO:0000256" key="8">
    <source>
        <dbReference type="ARBA" id="ARBA00022741"/>
    </source>
</evidence>
<evidence type="ECO:0000313" key="14">
    <source>
        <dbReference type="EMBL" id="KAK4402248.1"/>
    </source>
</evidence>
<dbReference type="Gene3D" id="3.80.10.10">
    <property type="entry name" value="Ribonuclease Inhibitor"/>
    <property type="match status" value="1"/>
</dbReference>
<dbReference type="Gene3D" id="1.10.8.430">
    <property type="entry name" value="Helical domain of apoptotic protease-activating factors"/>
    <property type="match status" value="1"/>
</dbReference>
<keyword evidence="8" id="KW-0547">Nucleotide-binding</keyword>
<evidence type="ECO:0000256" key="3">
    <source>
        <dbReference type="ARBA" id="ARBA00008894"/>
    </source>
</evidence>
<keyword evidence="7" id="KW-0677">Repeat</keyword>
<feature type="domain" description="Disease resistance R13L4/SHOC-2-like LRR" evidence="13">
    <location>
        <begin position="504"/>
        <end position="795"/>
    </location>
</feature>
<dbReference type="InterPro" id="IPR027417">
    <property type="entry name" value="P-loop_NTPase"/>
</dbReference>
<dbReference type="GO" id="GO:0009626">
    <property type="term" value="P:plant-type hypersensitive response"/>
    <property type="evidence" value="ECO:0007669"/>
    <property type="project" value="UniProtKB-KW"/>
</dbReference>
<gene>
    <name evidence="14" type="ORF">Sango_0965500</name>
</gene>
<evidence type="ECO:0000259" key="11">
    <source>
        <dbReference type="Pfam" id="PF00931"/>
    </source>
</evidence>
<dbReference type="FunFam" id="3.40.50.300:FF:001091">
    <property type="entry name" value="Probable disease resistance protein At1g61300"/>
    <property type="match status" value="1"/>
</dbReference>
<dbReference type="InterPro" id="IPR044974">
    <property type="entry name" value="Disease_R_plants"/>
</dbReference>
<name>A0AAE1WZ24_9LAMI</name>
<evidence type="ECO:0000259" key="12">
    <source>
        <dbReference type="Pfam" id="PF23559"/>
    </source>
</evidence>
<evidence type="ECO:0000256" key="9">
    <source>
        <dbReference type="ARBA" id="ARBA00022821"/>
    </source>
</evidence>
<dbReference type="Gene3D" id="1.10.10.10">
    <property type="entry name" value="Winged helix-like DNA-binding domain superfamily/Winged helix DNA-binding domain"/>
    <property type="match status" value="1"/>
</dbReference>
<feature type="domain" description="Disease resistance protein winged helix" evidence="12">
    <location>
        <begin position="378"/>
        <end position="448"/>
    </location>
</feature>